<keyword evidence="1" id="KW-0067">ATP-binding</keyword>
<dbReference type="Gene3D" id="2.40.10.120">
    <property type="match status" value="1"/>
</dbReference>
<gene>
    <name evidence="1" type="ORF">EKG83_22790</name>
</gene>
<dbReference type="SUPFAM" id="SSF52540">
    <property type="entry name" value="P-loop containing nucleoside triphosphate hydrolases"/>
    <property type="match status" value="1"/>
</dbReference>
<evidence type="ECO:0000313" key="2">
    <source>
        <dbReference type="Proteomes" id="UP000325787"/>
    </source>
</evidence>
<dbReference type="GO" id="GO:0005524">
    <property type="term" value="F:ATP binding"/>
    <property type="evidence" value="ECO:0007669"/>
    <property type="project" value="UniProtKB-KW"/>
</dbReference>
<dbReference type="SUPFAM" id="SSF50494">
    <property type="entry name" value="Trypsin-like serine proteases"/>
    <property type="match status" value="1"/>
</dbReference>
<dbReference type="Proteomes" id="UP000325787">
    <property type="component" value="Chromosome"/>
</dbReference>
<sequence>MNAVLRERPPWLARVDVDGAPVGAGVLLAPDLVLTCDHVVPVDRVRVVLVHAGHESAAAVEFRAPVTGDGRGDLAVLRLDAPADATAAPLRAPRALADHGYLVQGFAGGHHAEARGRLGGRVGPGWVQMDDARGFGHVLDRGFSGAPVWDDEVGAVVGLVVAAHRPARGGYLLPVDEVVRWWPAAAAFTGWRLDLDDAFATHWLPRARGVEPHEPTGTSRFVGRRRVLEELAGHLAAEPDGRVRVVTGAPGSGKSAVLARTAVLACRATRHLVPPGELTAAPPPVGGLTVAVHARGRTAADVVRAIAAATDVDAGDPAHLLQALTGPVAVLLDALDEAAAGAAEEIATLLARLAALPGNRAVVGTRLGARGAAPGPLLRRLGDPVVLDLDAPRYLDHHDLVRYARDRVGDPALAEEIARHAGGNFLIAQLACLSGTDRLPSTVGAALDDYLRARFEHPRRVRDLLLPLAFVAGTGLPEGPLWLALANALTAGAYTAGDLREVLGSAASYLVEQADRRYRLFHQALDDTLRAEHTGPEPERVVHRVLRAVGPGDEYVRRHLPGHAVEAGELDEVLADLDLVLALDPAGLVPHLAHAASEPARVVAHVYRRAAHGMTAPDRRAAYFCLVARQSGFGEPADRCTDPSWRADVLAWDVEQGQQVVGRMPGGTRLVLWVDHHGRAAAFAAHDGRLALYRAQPDALAAVDGLRSPETGLGFEAAAAHVHPDGREVGLTVDHRGTVRAWSFTDGLRARGTVHLGGTGVTWDVVLADTPDGLLALVVNDHALWLLDVGGEAPVVLDHLDGRGLASGAVTAHEGSVWAVSIGDDGVRLFRVVERCLTRVGAPLRVHRYSPLLARFLVAGDGRLLVVSASTEQRVVSAVTPSGPVVLEATRAATSAAATLDGAGVVVFGDPSGGLAAYEVTGEVVPLMAVAAHHGGVAAVAVGSVSTAFTFGSDALVKRWDLRYAPPLPDRPPPPFGRMRGRVALVPAPGRGALTTRVAGTGFEVWWAADGLVRLDTPPGPRGDDMAHDAVAARGPGGTVLVAVLHGSGRIATWTLADGRWTSAGTTALPGELPYFGTVAAVGAAGEPVVAVGQVDGTVRYRERSEGRWRPLPEHRFGHRITRLEFCRVAGRLLLLVVAGGQAHLVSPWRAEPLGVLPTGAREQWVVLGHGGADVVAAVFDHHGGGPVVRLHSLTDKGFEPLTSSWAVPGGFAAAVTRGSGPEVWLALAADDDALHVWSCAPGATPREIAVTWPGARVRDLVWTDDHRLVVWCEAGVLSFDFRRA</sequence>
<dbReference type="SUPFAM" id="SSF50969">
    <property type="entry name" value="YVTN repeat-like/Quinoprotein amine dehydrogenase"/>
    <property type="match status" value="1"/>
</dbReference>
<reference evidence="2" key="1">
    <citation type="journal article" date="2021" name="Curr. Microbiol.">
        <title>Complete genome of nocamycin-producing strain Saccharothrix syringae NRRL B-16468 reveals the biosynthetic potential for secondary metabolites.</title>
        <authorList>
            <person name="Mo X."/>
            <person name="Yang S."/>
        </authorList>
    </citation>
    <scope>NUCLEOTIDE SEQUENCE [LARGE SCALE GENOMIC DNA]</scope>
    <source>
        <strain evidence="2">ATCC 51364 / DSM 43886 / JCM 6844 / KCTC 9398 / NBRC 14523 / NRRL B-16468 / INA 2240</strain>
    </source>
</reference>
<dbReference type="InterPro" id="IPR011047">
    <property type="entry name" value="Quinoprotein_ADH-like_sf"/>
</dbReference>
<evidence type="ECO:0000313" key="1">
    <source>
        <dbReference type="EMBL" id="QFZ19878.1"/>
    </source>
</evidence>
<dbReference type="Gene3D" id="2.130.10.10">
    <property type="entry name" value="YVTN repeat-like/Quinoprotein amine dehydrogenase"/>
    <property type="match status" value="2"/>
</dbReference>
<dbReference type="InterPro" id="IPR009003">
    <property type="entry name" value="Peptidase_S1_PA"/>
</dbReference>
<keyword evidence="2" id="KW-1185">Reference proteome</keyword>
<dbReference type="EMBL" id="CP034550">
    <property type="protein sequence ID" value="QFZ19878.1"/>
    <property type="molecule type" value="Genomic_DNA"/>
</dbReference>
<accession>A0A5Q0H114</accession>
<dbReference type="InterPro" id="IPR011044">
    <property type="entry name" value="Quino_amine_DH_bsu"/>
</dbReference>
<dbReference type="OrthoDB" id="218695at2"/>
<dbReference type="InterPro" id="IPR015943">
    <property type="entry name" value="WD40/YVTN_repeat-like_dom_sf"/>
</dbReference>
<dbReference type="KEGG" id="ssyi:EKG83_22790"/>
<dbReference type="InterPro" id="IPR027417">
    <property type="entry name" value="P-loop_NTPase"/>
</dbReference>
<proteinExistence type="predicted"/>
<dbReference type="SUPFAM" id="SSF50998">
    <property type="entry name" value="Quinoprotein alcohol dehydrogenase-like"/>
    <property type="match status" value="1"/>
</dbReference>
<keyword evidence="1" id="KW-0547">Nucleotide-binding</keyword>
<dbReference type="RefSeq" id="WP_033429468.1">
    <property type="nucleotide sequence ID" value="NZ_CP034550.1"/>
</dbReference>
<organism evidence="1 2">
    <name type="scientific">Saccharothrix syringae</name>
    <name type="common">Nocardiopsis syringae</name>
    <dbReference type="NCBI Taxonomy" id="103733"/>
    <lineage>
        <taxon>Bacteria</taxon>
        <taxon>Bacillati</taxon>
        <taxon>Actinomycetota</taxon>
        <taxon>Actinomycetes</taxon>
        <taxon>Pseudonocardiales</taxon>
        <taxon>Pseudonocardiaceae</taxon>
        <taxon>Saccharothrix</taxon>
    </lineage>
</organism>
<protein>
    <submittedName>
        <fullName evidence="1">ATP-binding protein</fullName>
    </submittedName>
</protein>
<name>A0A5Q0H114_SACSY</name>